<keyword evidence="4" id="KW-1003">Cell membrane</keyword>
<dbReference type="GO" id="GO:0016887">
    <property type="term" value="F:ATP hydrolysis activity"/>
    <property type="evidence" value="ECO:0007669"/>
    <property type="project" value="InterPro"/>
</dbReference>
<evidence type="ECO:0000256" key="9">
    <source>
        <dbReference type="ARBA" id="ARBA00023136"/>
    </source>
</evidence>
<dbReference type="STRING" id="1927124.BST13_03115"/>
<dbReference type="OrthoDB" id="4398079at2"/>
<dbReference type="SUPFAM" id="SSF52540">
    <property type="entry name" value="P-loop containing nucleoside triphosphate hydrolases"/>
    <property type="match status" value="1"/>
</dbReference>
<keyword evidence="8" id="KW-0029">Amino-acid transport</keyword>
<dbReference type="Proteomes" id="UP000192448">
    <property type="component" value="Unassembled WGS sequence"/>
</dbReference>
<dbReference type="RefSeq" id="WP_083160501.1">
    <property type="nucleotide sequence ID" value="NZ_MVHF01000002.1"/>
</dbReference>
<dbReference type="InterPro" id="IPR017871">
    <property type="entry name" value="ABC_transporter-like_CS"/>
</dbReference>
<evidence type="ECO:0000256" key="1">
    <source>
        <dbReference type="ARBA" id="ARBA00004413"/>
    </source>
</evidence>
<dbReference type="Gene3D" id="3.40.50.300">
    <property type="entry name" value="P-loop containing nucleotide triphosphate hydrolases"/>
    <property type="match status" value="1"/>
</dbReference>
<protein>
    <recommendedName>
        <fullName evidence="12">ABC transporter domain-containing protein</fullName>
    </recommendedName>
</protein>
<keyword evidence="6" id="KW-0067">ATP-binding</keyword>
<dbReference type="PROSITE" id="PS00211">
    <property type="entry name" value="ABC_TRANSPORTER_1"/>
    <property type="match status" value="1"/>
</dbReference>
<comment type="subcellular location">
    <subcellularLocation>
        <location evidence="1">Cell membrane</location>
        <topology evidence="1">Peripheral membrane protein</topology>
        <orientation evidence="1">Cytoplasmic side</orientation>
    </subcellularLocation>
</comment>
<dbReference type="PANTHER" id="PTHR43166:SF30">
    <property type="entry name" value="METHIONINE IMPORT ATP-BINDING PROTEIN METN"/>
    <property type="match status" value="1"/>
</dbReference>
<dbReference type="SMART" id="SM00382">
    <property type="entry name" value="AAA"/>
    <property type="match status" value="1"/>
</dbReference>
<reference evidence="13 14" key="1">
    <citation type="submission" date="2017-02" db="EMBL/GenBank/DDBJ databases">
        <title>The new phylogeny of genus Mycobacterium.</title>
        <authorList>
            <person name="Tortoli E."/>
            <person name="Trovato A."/>
            <person name="Cirillo D.M."/>
        </authorList>
    </citation>
    <scope>NUCLEOTIDE SEQUENCE [LARGE SCALE GENOMIC DNA]</scope>
    <source>
        <strain evidence="13 14">RW6</strain>
    </source>
</reference>
<evidence type="ECO:0000256" key="3">
    <source>
        <dbReference type="ARBA" id="ARBA00022448"/>
    </source>
</evidence>
<dbReference type="InterPro" id="IPR050086">
    <property type="entry name" value="MetN_ABC_transporter-like"/>
</dbReference>
<gene>
    <name evidence="13" type="ORF">BST13_03115</name>
</gene>
<keyword evidence="14" id="KW-1185">Reference proteome</keyword>
<dbReference type="InterPro" id="IPR003439">
    <property type="entry name" value="ABC_transporter-like_ATP-bd"/>
</dbReference>
<evidence type="ECO:0000256" key="7">
    <source>
        <dbReference type="ARBA" id="ARBA00022967"/>
    </source>
</evidence>
<evidence type="ECO:0000256" key="10">
    <source>
        <dbReference type="ARBA" id="ARBA00054718"/>
    </source>
</evidence>
<evidence type="ECO:0000259" key="12">
    <source>
        <dbReference type="PROSITE" id="PS50893"/>
    </source>
</evidence>
<comment type="subunit">
    <text evidence="11">Homodimer. Forms a membrane-associated complex with FtsX.</text>
</comment>
<dbReference type="Pfam" id="PF00005">
    <property type="entry name" value="ABC_tran"/>
    <property type="match status" value="1"/>
</dbReference>
<dbReference type="FunFam" id="3.40.50.300:FF:000056">
    <property type="entry name" value="Cell division ATP-binding protein FtsE"/>
    <property type="match status" value="1"/>
</dbReference>
<evidence type="ECO:0000256" key="5">
    <source>
        <dbReference type="ARBA" id="ARBA00022741"/>
    </source>
</evidence>
<comment type="caution">
    <text evidence="13">The sequence shown here is derived from an EMBL/GenBank/DDBJ whole genome shotgun (WGS) entry which is preliminary data.</text>
</comment>
<evidence type="ECO:0000256" key="2">
    <source>
        <dbReference type="ARBA" id="ARBA00005417"/>
    </source>
</evidence>
<keyword evidence="3" id="KW-0813">Transport</keyword>
<keyword evidence="7" id="KW-1278">Translocase</keyword>
<dbReference type="AlphaFoldDB" id="A0A1X0BB00"/>
<evidence type="ECO:0000256" key="4">
    <source>
        <dbReference type="ARBA" id="ARBA00022475"/>
    </source>
</evidence>
<evidence type="ECO:0000313" key="14">
    <source>
        <dbReference type="Proteomes" id="UP000192448"/>
    </source>
</evidence>
<evidence type="ECO:0000256" key="11">
    <source>
        <dbReference type="ARBA" id="ARBA00063837"/>
    </source>
</evidence>
<dbReference type="InterPro" id="IPR003593">
    <property type="entry name" value="AAA+_ATPase"/>
</dbReference>
<name>A0A1X0BB00_9MYCO</name>
<dbReference type="GO" id="GO:0005524">
    <property type="term" value="F:ATP binding"/>
    <property type="evidence" value="ECO:0007669"/>
    <property type="project" value="UniProtKB-KW"/>
</dbReference>
<comment type="similarity">
    <text evidence="2">Belongs to the ABC transporter superfamily.</text>
</comment>
<dbReference type="EMBL" id="MVHF01000002">
    <property type="protein sequence ID" value="ORA39268.1"/>
    <property type="molecule type" value="Genomic_DNA"/>
</dbReference>
<evidence type="ECO:0000256" key="6">
    <source>
        <dbReference type="ARBA" id="ARBA00022840"/>
    </source>
</evidence>
<keyword evidence="5" id="KW-0547">Nucleotide-binding</keyword>
<accession>A0A1X0BB00</accession>
<proteinExistence type="inferred from homology"/>
<dbReference type="GO" id="GO:0006865">
    <property type="term" value="P:amino acid transport"/>
    <property type="evidence" value="ECO:0007669"/>
    <property type="project" value="UniProtKB-KW"/>
</dbReference>
<evidence type="ECO:0000313" key="13">
    <source>
        <dbReference type="EMBL" id="ORA39268.1"/>
    </source>
</evidence>
<keyword evidence="9" id="KW-0472">Membrane</keyword>
<dbReference type="PANTHER" id="PTHR43166">
    <property type="entry name" value="AMINO ACID IMPORT ATP-BINDING PROTEIN"/>
    <property type="match status" value="1"/>
</dbReference>
<organism evidence="13 14">
    <name type="scientific">Mycobacterium aquaticum</name>
    <dbReference type="NCBI Taxonomy" id="1927124"/>
    <lineage>
        <taxon>Bacteria</taxon>
        <taxon>Bacillati</taxon>
        <taxon>Actinomycetota</taxon>
        <taxon>Actinomycetes</taxon>
        <taxon>Mycobacteriales</taxon>
        <taxon>Mycobacteriaceae</taxon>
        <taxon>Mycobacterium</taxon>
    </lineage>
</organism>
<comment type="function">
    <text evidence="10">Part of the ABC transporter FtsEX involved in cellular division. Has ATPase activity.</text>
</comment>
<feature type="domain" description="ABC transporter" evidence="12">
    <location>
        <begin position="21"/>
        <end position="261"/>
    </location>
</feature>
<dbReference type="PROSITE" id="PS50893">
    <property type="entry name" value="ABC_TRANSPORTER_2"/>
    <property type="match status" value="1"/>
</dbReference>
<evidence type="ECO:0000256" key="8">
    <source>
        <dbReference type="ARBA" id="ARBA00022970"/>
    </source>
</evidence>
<sequence length="275" mass="30036">MTSEIQSPPVSPLRDVREPLVRLTGVTKTYRNHDGGRFTALDNVYLDITRGCVHGIAGFSGAGKSTLLRTINMLERPESGAVVVNGEDLTTLSERALRARRRAIGMIFQEFNLLANKTVVENVELPLRLAKAGRAARREKALASLAAVGLEDKAFGYPERLSGGQKQRVGIARALVTEPEVLLCDEATSALDPRTTDEILQLLRGINSERGITIVVVTHEVHVINAVCDRISVMERGVIVENFSLGAPIRPETSISRYLFGQADRPSRGWEVADA</sequence>
<dbReference type="InterPro" id="IPR027417">
    <property type="entry name" value="P-loop_NTPase"/>
</dbReference>
<dbReference type="GO" id="GO:0005886">
    <property type="term" value="C:plasma membrane"/>
    <property type="evidence" value="ECO:0007669"/>
    <property type="project" value="UniProtKB-SubCell"/>
</dbReference>